<organism evidence="1 2">
    <name type="scientific">Paraburkholderia fungorum</name>
    <dbReference type="NCBI Taxonomy" id="134537"/>
    <lineage>
        <taxon>Bacteria</taxon>
        <taxon>Pseudomonadati</taxon>
        <taxon>Pseudomonadota</taxon>
        <taxon>Betaproteobacteria</taxon>
        <taxon>Burkholderiales</taxon>
        <taxon>Burkholderiaceae</taxon>
        <taxon>Paraburkholderia</taxon>
    </lineage>
</organism>
<accession>A0AAP5Q5Y8</accession>
<protein>
    <submittedName>
        <fullName evidence="1">Uncharacterized protein</fullName>
    </submittedName>
</protein>
<dbReference type="AlphaFoldDB" id="A0AAP5Q5Y8"/>
<reference evidence="1" key="1">
    <citation type="submission" date="2022-08" db="EMBL/GenBank/DDBJ databases">
        <authorList>
            <person name="Kim S.-J."/>
        </authorList>
    </citation>
    <scope>NUCLEOTIDE SEQUENCE</scope>
    <source>
        <strain evidence="1">KJ</strain>
    </source>
</reference>
<dbReference type="Proteomes" id="UP001246473">
    <property type="component" value="Unassembled WGS sequence"/>
</dbReference>
<gene>
    <name evidence="1" type="ORF">ParKJ_09535</name>
</gene>
<sequence>MKLNEDRDLGHIVGDLLFQRLHRQRFSPQMVNMVVPWFLADDGETIVQSVLVKAAADIVATDTFNACDSAGFFWVWKHYVGHSNIHRVADDGISTESVGRMSILINGGGNGYNDCQQYAAFIFRYRSDTTATDSTGTVTVTRQRIVTHPHQTPTWGQATASTQVQVDYTPQRS</sequence>
<evidence type="ECO:0000313" key="1">
    <source>
        <dbReference type="EMBL" id="MDT8837655.1"/>
    </source>
</evidence>
<evidence type="ECO:0000313" key="2">
    <source>
        <dbReference type="Proteomes" id="UP001246473"/>
    </source>
</evidence>
<dbReference type="RefSeq" id="WP_146153363.1">
    <property type="nucleotide sequence ID" value="NZ_CP099623.1"/>
</dbReference>
<dbReference type="EMBL" id="JANSLM010000003">
    <property type="protein sequence ID" value="MDT8837655.1"/>
    <property type="molecule type" value="Genomic_DNA"/>
</dbReference>
<proteinExistence type="predicted"/>
<name>A0AAP5Q5Y8_9BURK</name>
<comment type="caution">
    <text evidence="1">The sequence shown here is derived from an EMBL/GenBank/DDBJ whole genome shotgun (WGS) entry which is preliminary data.</text>
</comment>